<feature type="active site" description="Nucleophile" evidence="6">
    <location>
        <position position="180"/>
    </location>
</feature>
<dbReference type="InterPro" id="IPR007342">
    <property type="entry name" value="PsuG"/>
</dbReference>
<comment type="similarity">
    <text evidence="6">Belongs to the pseudouridine-5'-phosphate glycosidase family.</text>
</comment>
<evidence type="ECO:0000256" key="1">
    <source>
        <dbReference type="ARBA" id="ARBA00022723"/>
    </source>
</evidence>
<dbReference type="EC" id="4.2.1.70" evidence="6"/>
<comment type="cofactor">
    <cofactor evidence="6">
        <name>Mn(2+)</name>
        <dbReference type="ChEBI" id="CHEBI:29035"/>
    </cofactor>
    <text evidence="6">Binds 1 Mn(2+) ion per subunit.</text>
</comment>
<dbReference type="Gene3D" id="3.40.1790.10">
    <property type="entry name" value="Indigoidine synthase domain"/>
    <property type="match status" value="1"/>
</dbReference>
<dbReference type="SUPFAM" id="SSF110581">
    <property type="entry name" value="Indigoidine synthase A-like"/>
    <property type="match status" value="1"/>
</dbReference>
<name>A0ABT9XKX3_9BACL</name>
<dbReference type="GO" id="GO:0016798">
    <property type="term" value="F:hydrolase activity, acting on glycosyl bonds"/>
    <property type="evidence" value="ECO:0007669"/>
    <property type="project" value="UniProtKB-KW"/>
</dbReference>
<dbReference type="Pfam" id="PF04227">
    <property type="entry name" value="Indigoidine_A"/>
    <property type="match status" value="1"/>
</dbReference>
<evidence type="ECO:0000256" key="3">
    <source>
        <dbReference type="ARBA" id="ARBA00023211"/>
    </source>
</evidence>
<comment type="subunit">
    <text evidence="6">Homotrimer.</text>
</comment>
<comment type="caution">
    <text evidence="7">The sequence shown here is derived from an EMBL/GenBank/DDBJ whole genome shotgun (WGS) entry which is preliminary data.</text>
</comment>
<sequence length="325" mass="33847">MNSNLTTNRAGGLLGSALDSVAADYLVYSEEVQQAMSEGKPIVALETTIVTHGMPYPANVQTARSVERIIREGGAVPATIFIKDGKIRVGMTDAEIEALAQTGHVVKASRRDLPVVLATGQTASTTVAATMIAARLAGIHVFVTGGIGGVHRGGEDTMDISADLQELAQTEVVVVCAGAKAILDIGRTLEVLETLGVPVLGFQTSQFPAFYTRDSGFAAGYRVDTPDQVAQIAHVKWSLGLRGGLLVGNPIPEDAELPPADIGQAIEAALRQAEADGIVGKEVTPYLLAAVERLTEGKSLQANVRLIENNAAVGAAIARAYAARG</sequence>
<evidence type="ECO:0000256" key="6">
    <source>
        <dbReference type="HAMAP-Rule" id="MF_01876"/>
    </source>
</evidence>
<keyword evidence="2 6" id="KW-0378">Hydrolase</keyword>
<dbReference type="RefSeq" id="WP_307016534.1">
    <property type="nucleotide sequence ID" value="NZ_JAUANV010000002.1"/>
</dbReference>
<accession>A0ABT9XKX3</accession>
<keyword evidence="8" id="KW-1185">Reference proteome</keyword>
<feature type="binding site" evidence="6">
    <location>
        <position position="107"/>
    </location>
    <ligand>
        <name>substrate</name>
    </ligand>
</feature>
<keyword evidence="1 6" id="KW-0479">Metal-binding</keyword>
<proteinExistence type="inferred from homology"/>
<dbReference type="PANTHER" id="PTHR42909">
    <property type="entry name" value="ZGC:136858"/>
    <property type="match status" value="1"/>
</dbReference>
<feature type="binding site" evidence="6">
    <location>
        <begin position="161"/>
        <end position="163"/>
    </location>
    <ligand>
        <name>substrate</name>
    </ligand>
</feature>
<dbReference type="PANTHER" id="PTHR42909:SF1">
    <property type="entry name" value="CARBOHYDRATE KINASE PFKB DOMAIN-CONTAINING PROTEIN"/>
    <property type="match status" value="1"/>
</dbReference>
<evidence type="ECO:0000256" key="4">
    <source>
        <dbReference type="ARBA" id="ARBA00023239"/>
    </source>
</evidence>
<dbReference type="EMBL" id="JAUSTP010000022">
    <property type="protein sequence ID" value="MDQ0190699.1"/>
    <property type="molecule type" value="Genomic_DNA"/>
</dbReference>
<feature type="binding site" evidence="6">
    <location>
        <position position="127"/>
    </location>
    <ligand>
        <name>substrate</name>
    </ligand>
</feature>
<feature type="active site" description="Proton donor" evidence="6">
    <location>
        <position position="46"/>
    </location>
</feature>
<evidence type="ECO:0000313" key="8">
    <source>
        <dbReference type="Proteomes" id="UP001232973"/>
    </source>
</evidence>
<reference evidence="7 8" key="1">
    <citation type="submission" date="2023-07" db="EMBL/GenBank/DDBJ databases">
        <title>Genomic Encyclopedia of Type Strains, Phase IV (KMG-IV): sequencing the most valuable type-strain genomes for metagenomic binning, comparative biology and taxonomic classification.</title>
        <authorList>
            <person name="Goeker M."/>
        </authorList>
    </citation>
    <scope>NUCLEOTIDE SEQUENCE [LARGE SCALE GENOMIC DNA]</scope>
    <source>
        <strain evidence="7 8">DSM 4006</strain>
    </source>
</reference>
<comment type="catalytic activity">
    <reaction evidence="6">
        <text>D-ribose 5-phosphate + uracil = psi-UMP + H2O</text>
        <dbReference type="Rhea" id="RHEA:18337"/>
        <dbReference type="ChEBI" id="CHEBI:15377"/>
        <dbReference type="ChEBI" id="CHEBI:17568"/>
        <dbReference type="ChEBI" id="CHEBI:58380"/>
        <dbReference type="ChEBI" id="CHEBI:78346"/>
        <dbReference type="EC" id="4.2.1.70"/>
    </reaction>
</comment>
<keyword evidence="4 6" id="KW-0456">Lyase</keyword>
<dbReference type="Proteomes" id="UP001232973">
    <property type="component" value="Unassembled WGS sequence"/>
</dbReference>
<keyword evidence="3 6" id="KW-0464">Manganese</keyword>
<dbReference type="HAMAP" id="MF_01876">
    <property type="entry name" value="PsiMP_glycosidase"/>
    <property type="match status" value="1"/>
</dbReference>
<evidence type="ECO:0000313" key="7">
    <source>
        <dbReference type="EMBL" id="MDQ0190699.1"/>
    </source>
</evidence>
<protein>
    <recommendedName>
        <fullName evidence="6">Pseudouridine-5'-phosphate glycosidase</fullName>
        <shortName evidence="6">PsiMP glycosidase</shortName>
        <ecNumber evidence="6">4.2.1.70</ecNumber>
    </recommendedName>
</protein>
<dbReference type="InterPro" id="IPR022830">
    <property type="entry name" value="Indigdn_synthA-like"/>
</dbReference>
<feature type="binding site" evidence="6">
    <location>
        <position position="159"/>
    </location>
    <ligand>
        <name>Mn(2+)</name>
        <dbReference type="ChEBI" id="CHEBI:29035"/>
    </ligand>
</feature>
<keyword evidence="5 6" id="KW-0326">Glycosidase</keyword>
<keyword evidence="7" id="KW-0969">Cilium</keyword>
<keyword evidence="7" id="KW-0966">Cell projection</keyword>
<comment type="function">
    <text evidence="6">Catalyzes the reversible cleavage of pseudouridine 5'-phosphate (PsiMP) to ribose 5-phosphate and uracil. Functions biologically in the cleavage direction, as part of a pseudouridine degradation pathway.</text>
</comment>
<gene>
    <name evidence="6" type="primary">psuG</name>
    <name evidence="7" type="ORF">J2S03_002566</name>
</gene>
<evidence type="ECO:0000256" key="2">
    <source>
        <dbReference type="ARBA" id="ARBA00022801"/>
    </source>
</evidence>
<organism evidence="7 8">
    <name type="scientific">Alicyclobacillus cycloheptanicus</name>
    <dbReference type="NCBI Taxonomy" id="1457"/>
    <lineage>
        <taxon>Bacteria</taxon>
        <taxon>Bacillati</taxon>
        <taxon>Bacillota</taxon>
        <taxon>Bacilli</taxon>
        <taxon>Bacillales</taxon>
        <taxon>Alicyclobacillaceae</taxon>
        <taxon>Alicyclobacillus</taxon>
    </lineage>
</organism>
<keyword evidence="7" id="KW-0282">Flagellum</keyword>
<evidence type="ECO:0000256" key="5">
    <source>
        <dbReference type="ARBA" id="ARBA00023295"/>
    </source>
</evidence>